<organism evidence="2 3">
    <name type="scientific">Plakobranchus ocellatus</name>
    <dbReference type="NCBI Taxonomy" id="259542"/>
    <lineage>
        <taxon>Eukaryota</taxon>
        <taxon>Metazoa</taxon>
        <taxon>Spiralia</taxon>
        <taxon>Lophotrochozoa</taxon>
        <taxon>Mollusca</taxon>
        <taxon>Gastropoda</taxon>
        <taxon>Heterobranchia</taxon>
        <taxon>Euthyneura</taxon>
        <taxon>Panpulmonata</taxon>
        <taxon>Sacoglossa</taxon>
        <taxon>Placobranchoidea</taxon>
        <taxon>Plakobranchidae</taxon>
        <taxon>Plakobranchus</taxon>
    </lineage>
</organism>
<keyword evidence="3" id="KW-1185">Reference proteome</keyword>
<gene>
    <name evidence="2" type="ORF">PoB_006873200</name>
</gene>
<proteinExistence type="predicted"/>
<feature type="region of interest" description="Disordered" evidence="1">
    <location>
        <begin position="21"/>
        <end position="107"/>
    </location>
</feature>
<accession>A0AAV4DDA4</accession>
<dbReference type="AlphaFoldDB" id="A0AAV4DDA4"/>
<evidence type="ECO:0000256" key="1">
    <source>
        <dbReference type="SAM" id="MobiDB-lite"/>
    </source>
</evidence>
<dbReference type="Proteomes" id="UP000735302">
    <property type="component" value="Unassembled WGS sequence"/>
</dbReference>
<protein>
    <submittedName>
        <fullName evidence="2">Uncharacterized protein</fullName>
    </submittedName>
</protein>
<evidence type="ECO:0000313" key="2">
    <source>
        <dbReference type="EMBL" id="GFO42227.1"/>
    </source>
</evidence>
<feature type="compositionally biased region" description="Acidic residues" evidence="1">
    <location>
        <begin position="84"/>
        <end position="101"/>
    </location>
</feature>
<evidence type="ECO:0000313" key="3">
    <source>
        <dbReference type="Proteomes" id="UP000735302"/>
    </source>
</evidence>
<name>A0AAV4DDA4_9GAST</name>
<sequence length="201" mass="22193">MMLTAIQSNLSSEVESKIWKEKFSSSNDSGRAEAHLEGQLATTPEVQDSNPSLSQINLFITPPSTPSTKWAATSLKTSRKQSNDSDDDGSDDDGDDDNDYGDETRCSAAVDDNDDRARFLSTSLIPKQMTSKSTNKAWQQRARQKTQDYIFYTKPETDILQPSLPLCPTSAPLETSQLELFCPSAPLIVRTLGDIVRSTNH</sequence>
<reference evidence="2 3" key="1">
    <citation type="journal article" date="2021" name="Elife">
        <title>Chloroplast acquisition without the gene transfer in kleptoplastic sea slugs, Plakobranchus ocellatus.</title>
        <authorList>
            <person name="Maeda T."/>
            <person name="Takahashi S."/>
            <person name="Yoshida T."/>
            <person name="Shimamura S."/>
            <person name="Takaki Y."/>
            <person name="Nagai Y."/>
            <person name="Toyoda A."/>
            <person name="Suzuki Y."/>
            <person name="Arimoto A."/>
            <person name="Ishii H."/>
            <person name="Satoh N."/>
            <person name="Nishiyama T."/>
            <person name="Hasebe M."/>
            <person name="Maruyama T."/>
            <person name="Minagawa J."/>
            <person name="Obokata J."/>
            <person name="Shigenobu S."/>
        </authorList>
    </citation>
    <scope>NUCLEOTIDE SEQUENCE [LARGE SCALE GENOMIC DNA]</scope>
</reference>
<dbReference type="EMBL" id="BLXT01007768">
    <property type="protein sequence ID" value="GFO42227.1"/>
    <property type="molecule type" value="Genomic_DNA"/>
</dbReference>
<comment type="caution">
    <text evidence="2">The sequence shown here is derived from an EMBL/GenBank/DDBJ whole genome shotgun (WGS) entry which is preliminary data.</text>
</comment>
<feature type="compositionally biased region" description="Polar residues" evidence="1">
    <location>
        <begin position="66"/>
        <end position="76"/>
    </location>
</feature>
<feature type="compositionally biased region" description="Polar residues" evidence="1">
    <location>
        <begin position="40"/>
        <end position="58"/>
    </location>
</feature>